<organism evidence="1 2">
    <name type="scientific">Vallitalea pronyensis</name>
    <dbReference type="NCBI Taxonomy" id="1348613"/>
    <lineage>
        <taxon>Bacteria</taxon>
        <taxon>Bacillati</taxon>
        <taxon>Bacillota</taxon>
        <taxon>Clostridia</taxon>
        <taxon>Lachnospirales</taxon>
        <taxon>Vallitaleaceae</taxon>
        <taxon>Vallitalea</taxon>
    </lineage>
</organism>
<dbReference type="RefSeq" id="WP_212695556.1">
    <property type="nucleotide sequence ID" value="NZ_CP058649.1"/>
</dbReference>
<evidence type="ECO:0000313" key="2">
    <source>
        <dbReference type="Proteomes" id="UP000683246"/>
    </source>
</evidence>
<name>A0A8J8MMX7_9FIRM</name>
<dbReference type="AlphaFoldDB" id="A0A8J8MMX7"/>
<sequence length="204" mass="23395">MTSHIHKPTFSIVADDQNKIIRAKASGLFDGPTAKMYISEFGEVVLSKKDIDKYVLLVDVRKQEVCSNDVIPLIEAVISLYLETPFSDRYCYKLDDELAHAQVIYTGGRRFLNAFKIKQANFQIDYFNKDDKNSKNYQLLKARLKYAIEDIEKNPLKISYYDLTNLCNQLCKSGIVTTLSEIQAFLSDNKNAVEVLTKYNQIIN</sequence>
<dbReference type="KEGG" id="vpy:HZI73_22265"/>
<dbReference type="Proteomes" id="UP000683246">
    <property type="component" value="Chromosome"/>
</dbReference>
<keyword evidence="2" id="KW-1185">Reference proteome</keyword>
<dbReference type="EMBL" id="CP058649">
    <property type="protein sequence ID" value="QUI24857.1"/>
    <property type="molecule type" value="Genomic_DNA"/>
</dbReference>
<proteinExistence type="predicted"/>
<evidence type="ECO:0000313" key="1">
    <source>
        <dbReference type="EMBL" id="QUI24857.1"/>
    </source>
</evidence>
<protein>
    <submittedName>
        <fullName evidence="1">Uncharacterized protein</fullName>
    </submittedName>
</protein>
<reference evidence="1" key="1">
    <citation type="submission" date="2020-07" db="EMBL/GenBank/DDBJ databases">
        <title>Vallitalea pronyensis genome.</title>
        <authorList>
            <person name="Postec A."/>
        </authorList>
    </citation>
    <scope>NUCLEOTIDE SEQUENCE</scope>
    <source>
        <strain evidence="1">FatNI3</strain>
    </source>
</reference>
<gene>
    <name evidence="1" type="ORF">HZI73_22265</name>
</gene>
<accession>A0A8J8MMX7</accession>